<accession>A0AAN9SXC6</accession>
<dbReference type="Proteomes" id="UP001386955">
    <property type="component" value="Unassembled WGS sequence"/>
</dbReference>
<organism evidence="1 2">
    <name type="scientific">Psophocarpus tetragonolobus</name>
    <name type="common">Winged bean</name>
    <name type="synonym">Dolichos tetragonolobus</name>
    <dbReference type="NCBI Taxonomy" id="3891"/>
    <lineage>
        <taxon>Eukaryota</taxon>
        <taxon>Viridiplantae</taxon>
        <taxon>Streptophyta</taxon>
        <taxon>Embryophyta</taxon>
        <taxon>Tracheophyta</taxon>
        <taxon>Spermatophyta</taxon>
        <taxon>Magnoliopsida</taxon>
        <taxon>eudicotyledons</taxon>
        <taxon>Gunneridae</taxon>
        <taxon>Pentapetalae</taxon>
        <taxon>rosids</taxon>
        <taxon>fabids</taxon>
        <taxon>Fabales</taxon>
        <taxon>Fabaceae</taxon>
        <taxon>Papilionoideae</taxon>
        <taxon>50 kb inversion clade</taxon>
        <taxon>NPAAA clade</taxon>
        <taxon>indigoferoid/millettioid clade</taxon>
        <taxon>Phaseoleae</taxon>
        <taxon>Psophocarpus</taxon>
    </lineage>
</organism>
<comment type="caution">
    <text evidence="1">The sequence shown here is derived from an EMBL/GenBank/DDBJ whole genome shotgun (WGS) entry which is preliminary data.</text>
</comment>
<evidence type="ECO:0000313" key="1">
    <source>
        <dbReference type="EMBL" id="KAK7410142.1"/>
    </source>
</evidence>
<reference evidence="1 2" key="1">
    <citation type="submission" date="2024-01" db="EMBL/GenBank/DDBJ databases">
        <title>The genomes of 5 underutilized Papilionoideae crops provide insights into root nodulation and disease resistanc.</title>
        <authorList>
            <person name="Jiang F."/>
        </authorList>
    </citation>
    <scope>NUCLEOTIDE SEQUENCE [LARGE SCALE GENOMIC DNA]</scope>
    <source>
        <strain evidence="1">DUOXIRENSHENG_FW03</strain>
        <tissue evidence="1">Leaves</tissue>
    </source>
</reference>
<sequence length="121" mass="13554">MESMGMAQEEAESAHFVCGGVIEKHLKTVVDMRKYEANRTLERIGSSTGVQKEREWALGNSSKVEVAEYRRGRGDLGGKVVEGEDEFVEVTEYRQGRGDLGWKVVKGEDEFAEVDIARREG</sequence>
<dbReference type="AlphaFoldDB" id="A0AAN9SXC6"/>
<name>A0AAN9SXC6_PSOTE</name>
<gene>
    <name evidence="1" type="ORF">VNO78_00685</name>
</gene>
<evidence type="ECO:0000313" key="2">
    <source>
        <dbReference type="Proteomes" id="UP001386955"/>
    </source>
</evidence>
<keyword evidence="2" id="KW-1185">Reference proteome</keyword>
<dbReference type="EMBL" id="JAYMYS010000001">
    <property type="protein sequence ID" value="KAK7410142.1"/>
    <property type="molecule type" value="Genomic_DNA"/>
</dbReference>
<proteinExistence type="predicted"/>
<protein>
    <submittedName>
        <fullName evidence="1">Uncharacterized protein</fullName>
    </submittedName>
</protein>